<dbReference type="InterPro" id="IPR011050">
    <property type="entry name" value="Pectin_lyase_fold/virulence"/>
</dbReference>
<dbReference type="InterPro" id="IPR022208">
    <property type="entry name" value="DUF3737"/>
</dbReference>
<reference evidence="1 2" key="1">
    <citation type="submission" date="2015-06" db="EMBL/GenBank/DDBJ databases">
        <title>The Genome Sequence of Enterococcus cecorum 170AEA1.</title>
        <authorList>
            <consortium name="The Broad Institute Genomics Platform"/>
            <consortium name="The Broad Institute Genome Sequencing Center for Infectious Disease"/>
            <person name="Earl A.M."/>
            <person name="Van Tyne D."/>
            <person name="Lebreton F."/>
            <person name="Saavedra J.T."/>
            <person name="Gilmore M.S."/>
            <person name="Manson McGuire A."/>
            <person name="Clock S."/>
            <person name="Crupain M."/>
            <person name="Rangan U."/>
            <person name="Young S."/>
            <person name="Abouelleil A."/>
            <person name="Cao P."/>
            <person name="Chapman S.B."/>
            <person name="Griggs A."/>
            <person name="Priest M."/>
            <person name="Shea T."/>
            <person name="Wortman J."/>
            <person name="Nusbaum C."/>
            <person name="Birren B."/>
        </authorList>
    </citation>
    <scope>NUCLEOTIDE SEQUENCE [LARGE SCALE GENOMIC DNA]</scope>
    <source>
        <strain evidence="1 2">170AEA1</strain>
    </source>
</reference>
<name>A0A366SI55_9ENTE</name>
<dbReference type="EMBL" id="LEOY01000003">
    <property type="protein sequence ID" value="RBR31105.1"/>
    <property type="molecule type" value="Genomic_DNA"/>
</dbReference>
<evidence type="ECO:0000313" key="1">
    <source>
        <dbReference type="EMBL" id="RBR31105.1"/>
    </source>
</evidence>
<sequence>MHHCSIQAPKIFRRASKILLEDVHFAHAQETLWNCREITLNQVTVNGDYFAMNSRDIQATDLTIMGNYAFDGASDIKIDGAKIISKDAFWNCENVVVKNAVIVGEYLGWNSKNVTFINCTIESNQGLCYMNNVKLINCKVIHTDLAFEYSTAEATITTKVDSIKNPIKAHIQAASVDELILDDELIDFNQVKIMNAKGEKINV</sequence>
<dbReference type="Pfam" id="PF12541">
    <property type="entry name" value="DUF3737"/>
    <property type="match status" value="1"/>
</dbReference>
<dbReference type="SUPFAM" id="SSF51126">
    <property type="entry name" value="Pectin lyase-like"/>
    <property type="match status" value="1"/>
</dbReference>
<proteinExistence type="predicted"/>
<gene>
    <name evidence="1" type="ORF">EB18_00578</name>
</gene>
<evidence type="ECO:0000313" key="2">
    <source>
        <dbReference type="Proteomes" id="UP000252800"/>
    </source>
</evidence>
<protein>
    <recommendedName>
        <fullName evidence="3">DUF3737 family protein</fullName>
    </recommendedName>
</protein>
<dbReference type="Gene3D" id="2.160.20.10">
    <property type="entry name" value="Single-stranded right-handed beta-helix, Pectin lyase-like"/>
    <property type="match status" value="1"/>
</dbReference>
<dbReference type="Proteomes" id="UP000252800">
    <property type="component" value="Unassembled WGS sequence"/>
</dbReference>
<dbReference type="InterPro" id="IPR012334">
    <property type="entry name" value="Pectin_lyas_fold"/>
</dbReference>
<accession>A0A366SI55</accession>
<dbReference type="AlphaFoldDB" id="A0A366SI55"/>
<evidence type="ECO:0008006" key="3">
    <source>
        <dbReference type="Google" id="ProtNLM"/>
    </source>
</evidence>
<comment type="caution">
    <text evidence="1">The sequence shown here is derived from an EMBL/GenBank/DDBJ whole genome shotgun (WGS) entry which is preliminary data.</text>
</comment>
<organism evidence="1 2">
    <name type="scientific">Enterococcus cecorum</name>
    <dbReference type="NCBI Taxonomy" id="44008"/>
    <lineage>
        <taxon>Bacteria</taxon>
        <taxon>Bacillati</taxon>
        <taxon>Bacillota</taxon>
        <taxon>Bacilli</taxon>
        <taxon>Lactobacillales</taxon>
        <taxon>Enterococcaceae</taxon>
        <taxon>Enterococcus</taxon>
    </lineage>
</organism>